<dbReference type="EMBL" id="NFII01000004">
    <property type="protein sequence ID" value="OUO01746.1"/>
    <property type="molecule type" value="Genomic_DNA"/>
</dbReference>
<dbReference type="Gene3D" id="3.40.80.10">
    <property type="entry name" value="Peptidoglycan recognition protein-like"/>
    <property type="match status" value="1"/>
</dbReference>
<name>A0A1Y3YV81_9BACE</name>
<dbReference type="SMART" id="SM00644">
    <property type="entry name" value="Ami_2"/>
    <property type="match status" value="1"/>
</dbReference>
<evidence type="ECO:0000259" key="3">
    <source>
        <dbReference type="SMART" id="SM00701"/>
    </source>
</evidence>
<proteinExistence type="inferred from homology"/>
<evidence type="ECO:0000256" key="1">
    <source>
        <dbReference type="ARBA" id="ARBA00007553"/>
    </source>
</evidence>
<comment type="similarity">
    <text evidence="1">Belongs to the N-acetylmuramoyl-L-alanine amidase 2 family.</text>
</comment>
<evidence type="ECO:0000259" key="2">
    <source>
        <dbReference type="SMART" id="SM00644"/>
    </source>
</evidence>
<dbReference type="Pfam" id="PF01510">
    <property type="entry name" value="Amidase_2"/>
    <property type="match status" value="1"/>
</dbReference>
<gene>
    <name evidence="5" type="ORF">B5F24_15420</name>
    <name evidence="4" type="ORF">B5F97_05845</name>
</gene>
<sequence>MKSGSFYQNYREVRLLIVHCSATRCNRDFPLDALHRSHLSRGFASIGYHFYITREGKVHICRPAHQIGAHVTGWNDKSIGICYEGGLSEKGVPADTRTYAQKCSLLDLLRQLKADYPQAKILGHYQVSPNIKKACPCFDAKEEYKFI</sequence>
<dbReference type="InterPro" id="IPR006619">
    <property type="entry name" value="PGRP_domain_met/bac"/>
</dbReference>
<dbReference type="Proteomes" id="UP000196587">
    <property type="component" value="Unassembled WGS sequence"/>
</dbReference>
<dbReference type="GO" id="GO:0009253">
    <property type="term" value="P:peptidoglycan catabolic process"/>
    <property type="evidence" value="ECO:0007669"/>
    <property type="project" value="InterPro"/>
</dbReference>
<evidence type="ECO:0000313" key="6">
    <source>
        <dbReference type="Proteomes" id="UP000195386"/>
    </source>
</evidence>
<dbReference type="GO" id="GO:0008745">
    <property type="term" value="F:N-acetylmuramoyl-L-alanine amidase activity"/>
    <property type="evidence" value="ECO:0007669"/>
    <property type="project" value="InterPro"/>
</dbReference>
<dbReference type="SMART" id="SM00701">
    <property type="entry name" value="PGRP"/>
    <property type="match status" value="1"/>
</dbReference>
<feature type="domain" description="Peptidoglycan recognition protein family" evidence="3">
    <location>
        <begin position="1"/>
        <end position="128"/>
    </location>
</feature>
<dbReference type="SUPFAM" id="SSF55846">
    <property type="entry name" value="N-acetylmuramoyl-L-alanine amidase-like"/>
    <property type="match status" value="1"/>
</dbReference>
<dbReference type="InterPro" id="IPR002502">
    <property type="entry name" value="Amidase_domain"/>
</dbReference>
<dbReference type="AlphaFoldDB" id="A0A1Y3YV81"/>
<reference evidence="4" key="2">
    <citation type="journal article" date="2018" name="BMC Genomics">
        <title>Whole genome sequencing and function prediction of 133 gut anaerobes isolated from chicken caecum in pure cultures.</title>
        <authorList>
            <person name="Medvecky M."/>
            <person name="Cejkova D."/>
            <person name="Polansky O."/>
            <person name="Karasova D."/>
            <person name="Kubasova T."/>
            <person name="Cizek A."/>
            <person name="Rychlik I."/>
        </authorList>
    </citation>
    <scope>NUCLEOTIDE SEQUENCE</scope>
    <source>
        <strain evidence="5">An189</strain>
        <strain evidence="4">An43</strain>
    </source>
</reference>
<dbReference type="Proteomes" id="UP000195386">
    <property type="component" value="Unassembled WGS sequence"/>
</dbReference>
<dbReference type="RefSeq" id="WP_087413455.1">
    <property type="nucleotide sequence ID" value="NZ_CALIXP010000068.1"/>
</dbReference>
<dbReference type="PANTHER" id="PTHR11022">
    <property type="entry name" value="PEPTIDOGLYCAN RECOGNITION PROTEIN"/>
    <property type="match status" value="1"/>
</dbReference>
<dbReference type="InterPro" id="IPR036505">
    <property type="entry name" value="Amidase/PGRP_sf"/>
</dbReference>
<evidence type="ECO:0000313" key="7">
    <source>
        <dbReference type="Proteomes" id="UP000196587"/>
    </source>
</evidence>
<evidence type="ECO:0000313" key="5">
    <source>
        <dbReference type="EMBL" id="OUP32092.1"/>
    </source>
</evidence>
<dbReference type="EMBL" id="NFKE01000015">
    <property type="protein sequence ID" value="OUP32092.1"/>
    <property type="molecule type" value="Genomic_DNA"/>
</dbReference>
<feature type="domain" description="N-acetylmuramoyl-L-alanine amidase" evidence="2">
    <location>
        <begin position="1"/>
        <end position="137"/>
    </location>
</feature>
<organism evidence="4 6">
    <name type="scientific">Bacteroides clarus</name>
    <dbReference type="NCBI Taxonomy" id="626929"/>
    <lineage>
        <taxon>Bacteria</taxon>
        <taxon>Pseudomonadati</taxon>
        <taxon>Bacteroidota</taxon>
        <taxon>Bacteroidia</taxon>
        <taxon>Bacteroidales</taxon>
        <taxon>Bacteroidaceae</taxon>
        <taxon>Bacteroides</taxon>
    </lineage>
</organism>
<accession>A0A1Y3YV81</accession>
<reference evidence="6 7" key="1">
    <citation type="submission" date="2017-04" db="EMBL/GenBank/DDBJ databases">
        <title>Function of individual gut microbiota members based on whole genome sequencing of pure cultures obtained from chicken caecum.</title>
        <authorList>
            <person name="Medvecky M."/>
            <person name="Cejkova D."/>
            <person name="Polansky O."/>
            <person name="Karasova D."/>
            <person name="Kubasova T."/>
            <person name="Cizek A."/>
            <person name="Rychlik I."/>
        </authorList>
    </citation>
    <scope>NUCLEOTIDE SEQUENCE [LARGE SCALE GENOMIC DNA]</scope>
    <source>
        <strain evidence="7">An189</strain>
        <strain evidence="6">An43</strain>
    </source>
</reference>
<dbReference type="GO" id="GO:0008270">
    <property type="term" value="F:zinc ion binding"/>
    <property type="evidence" value="ECO:0007669"/>
    <property type="project" value="InterPro"/>
</dbReference>
<dbReference type="PANTHER" id="PTHR11022:SF41">
    <property type="entry name" value="PEPTIDOGLYCAN-RECOGNITION PROTEIN LC-RELATED"/>
    <property type="match status" value="1"/>
</dbReference>
<evidence type="ECO:0000313" key="4">
    <source>
        <dbReference type="EMBL" id="OUO01746.1"/>
    </source>
</evidence>
<dbReference type="CDD" id="cd06583">
    <property type="entry name" value="PGRP"/>
    <property type="match status" value="1"/>
</dbReference>
<protein>
    <submittedName>
        <fullName evidence="4">N-acetylmuramoyl-L-alanine amidase</fullName>
    </submittedName>
</protein>
<dbReference type="InterPro" id="IPR015510">
    <property type="entry name" value="PGRP"/>
</dbReference>
<comment type="caution">
    <text evidence="4">The sequence shown here is derived from an EMBL/GenBank/DDBJ whole genome shotgun (WGS) entry which is preliminary data.</text>
</comment>
<dbReference type="GeneID" id="61677498"/>